<dbReference type="SUPFAM" id="SSF158560">
    <property type="entry name" value="BH3980-like"/>
    <property type="match status" value="1"/>
</dbReference>
<dbReference type="AlphaFoldDB" id="A0A1E5GW11"/>
<keyword evidence="1" id="KW-0812">Transmembrane</keyword>
<evidence type="ECO:0000256" key="1">
    <source>
        <dbReference type="SAM" id="Phobius"/>
    </source>
</evidence>
<feature type="transmembrane region" description="Helical" evidence="1">
    <location>
        <begin position="243"/>
        <end position="262"/>
    </location>
</feature>
<protein>
    <recommendedName>
        <fullName evidence="4">DUF1129 domain-containing protein</fullName>
    </recommendedName>
</protein>
<gene>
    <name evidence="2" type="ORF">BCR25_04465</name>
</gene>
<feature type="transmembrane region" description="Helical" evidence="1">
    <location>
        <begin position="183"/>
        <end position="206"/>
    </location>
</feature>
<dbReference type="Proteomes" id="UP000095094">
    <property type="component" value="Unassembled WGS sequence"/>
</dbReference>
<feature type="transmembrane region" description="Helical" evidence="1">
    <location>
        <begin position="218"/>
        <end position="237"/>
    </location>
</feature>
<feature type="transmembrane region" description="Helical" evidence="1">
    <location>
        <begin position="124"/>
        <end position="141"/>
    </location>
</feature>
<evidence type="ECO:0000313" key="3">
    <source>
        <dbReference type="Proteomes" id="UP000095094"/>
    </source>
</evidence>
<comment type="caution">
    <text evidence="2">The sequence shown here is derived from an EMBL/GenBank/DDBJ whole genome shotgun (WGS) entry which is preliminary data.</text>
</comment>
<sequence>MTTDELIKENNRLRKQLTAENKKYYEELLLSIRLNGQKQEHTVEKTLLRILQDIIDAQTNGHSAQEFFGKTPNELSDDILAGLPRNSKMNNIKSISFVFILLLQFNLFNILLEPVVALSLFKTALPLGLILAVILLLLLSLKRSSFSKKNSYLFAFFAFICWLATLLIPVIDTAVGGIGKTFILSHQTFALILLVLSGTILLNSYLKRHSLVETLPTIILAVLEIMVLSGLVNPAFLSDGSRLLFSTMVLLIVVGLPALQLYKSE</sequence>
<feature type="transmembrane region" description="Helical" evidence="1">
    <location>
        <begin position="153"/>
        <end position="171"/>
    </location>
</feature>
<keyword evidence="1" id="KW-1133">Transmembrane helix</keyword>
<reference evidence="3" key="1">
    <citation type="submission" date="2016-09" db="EMBL/GenBank/DDBJ databases">
        <authorList>
            <person name="Gulvik C.A."/>
        </authorList>
    </citation>
    <scope>NUCLEOTIDE SEQUENCE [LARGE SCALE GENOMIC DNA]</scope>
    <source>
        <strain evidence="3">LMG 8895</strain>
    </source>
</reference>
<evidence type="ECO:0000313" key="2">
    <source>
        <dbReference type="EMBL" id="OEG16856.1"/>
    </source>
</evidence>
<dbReference type="EMBL" id="MIJY01000012">
    <property type="protein sequence ID" value="OEG16856.1"/>
    <property type="molecule type" value="Genomic_DNA"/>
</dbReference>
<organism evidence="2 3">
    <name type="scientific">Enterococcus termitis</name>
    <dbReference type="NCBI Taxonomy" id="332950"/>
    <lineage>
        <taxon>Bacteria</taxon>
        <taxon>Bacillati</taxon>
        <taxon>Bacillota</taxon>
        <taxon>Bacilli</taxon>
        <taxon>Lactobacillales</taxon>
        <taxon>Enterococcaceae</taxon>
        <taxon>Enterococcus</taxon>
    </lineage>
</organism>
<proteinExistence type="predicted"/>
<feature type="transmembrane region" description="Helical" evidence="1">
    <location>
        <begin position="95"/>
        <end position="112"/>
    </location>
</feature>
<accession>A0A1E5GW11</accession>
<keyword evidence="3" id="KW-1185">Reference proteome</keyword>
<keyword evidence="1" id="KW-0472">Membrane</keyword>
<dbReference type="OrthoDB" id="1655249at2"/>
<name>A0A1E5GW11_9ENTE</name>
<dbReference type="RefSeq" id="WP_069663253.1">
    <property type="nucleotide sequence ID" value="NZ_JBHUJJ010000001.1"/>
</dbReference>
<evidence type="ECO:0008006" key="4">
    <source>
        <dbReference type="Google" id="ProtNLM"/>
    </source>
</evidence>